<gene>
    <name evidence="2" type="ORF">FSC37_22330</name>
</gene>
<dbReference type="InterPro" id="IPR045584">
    <property type="entry name" value="Pilin-like"/>
</dbReference>
<dbReference type="PROSITE" id="PS00409">
    <property type="entry name" value="PROKAR_NTER_METHYL"/>
    <property type="match status" value="1"/>
</dbReference>
<sequence>MSNLQRNPPLAGNRLFTLPSRSACRGFSLLELAVVLVVIALIMAAVSVGGTVYRHAMMTKSYSDFVLEWQRAYSSYMFVSRGMLPADDEKNPAYAISGAVGTMLCGADLAREFLRRGVEIPGGSGLAERSTRYAYSDRSDPHMS</sequence>
<dbReference type="Pfam" id="PF07963">
    <property type="entry name" value="N_methyl"/>
    <property type="match status" value="1"/>
</dbReference>
<dbReference type="EMBL" id="VOPW01000002">
    <property type="protein sequence ID" value="TXC62114.1"/>
    <property type="molecule type" value="Genomic_DNA"/>
</dbReference>
<keyword evidence="1" id="KW-1133">Transmembrane helix</keyword>
<dbReference type="Proteomes" id="UP000321832">
    <property type="component" value="Unassembled WGS sequence"/>
</dbReference>
<comment type="caution">
    <text evidence="2">The sequence shown here is derived from an EMBL/GenBank/DDBJ whole genome shotgun (WGS) entry which is preliminary data.</text>
</comment>
<keyword evidence="3" id="KW-1185">Reference proteome</keyword>
<organism evidence="2 3">
    <name type="scientific">Piscinibacter aquaticus</name>
    <dbReference type="NCBI Taxonomy" id="392597"/>
    <lineage>
        <taxon>Bacteria</taxon>
        <taxon>Pseudomonadati</taxon>
        <taxon>Pseudomonadota</taxon>
        <taxon>Betaproteobacteria</taxon>
        <taxon>Burkholderiales</taxon>
        <taxon>Sphaerotilaceae</taxon>
        <taxon>Piscinibacter</taxon>
    </lineage>
</organism>
<proteinExistence type="predicted"/>
<keyword evidence="1" id="KW-0472">Membrane</keyword>
<feature type="transmembrane region" description="Helical" evidence="1">
    <location>
        <begin position="32"/>
        <end position="53"/>
    </location>
</feature>
<evidence type="ECO:0000313" key="3">
    <source>
        <dbReference type="Proteomes" id="UP000321832"/>
    </source>
</evidence>
<dbReference type="InterPro" id="IPR012902">
    <property type="entry name" value="N_methyl_site"/>
</dbReference>
<dbReference type="SUPFAM" id="SSF54523">
    <property type="entry name" value="Pili subunits"/>
    <property type="match status" value="1"/>
</dbReference>
<protein>
    <submittedName>
        <fullName evidence="2">Prepilin-type N-terminal cleavage/methylation domain-containing protein</fullName>
    </submittedName>
</protein>
<evidence type="ECO:0000256" key="1">
    <source>
        <dbReference type="SAM" id="Phobius"/>
    </source>
</evidence>
<dbReference type="AlphaFoldDB" id="A0A5C6TNQ2"/>
<evidence type="ECO:0000313" key="2">
    <source>
        <dbReference type="EMBL" id="TXC62114.1"/>
    </source>
</evidence>
<keyword evidence="1" id="KW-0812">Transmembrane</keyword>
<reference evidence="2 3" key="1">
    <citation type="submission" date="2019-08" db="EMBL/GenBank/DDBJ databases">
        <authorList>
            <person name="Khan S.A."/>
            <person name="Jeon C.O."/>
            <person name="Jeong S.E."/>
        </authorList>
    </citation>
    <scope>NUCLEOTIDE SEQUENCE [LARGE SCALE GENOMIC DNA]</scope>
    <source>
        <strain evidence="3">IMCC1728</strain>
    </source>
</reference>
<accession>A0A5C6TNQ2</accession>
<dbReference type="NCBIfam" id="TIGR02532">
    <property type="entry name" value="IV_pilin_GFxxxE"/>
    <property type="match status" value="1"/>
</dbReference>
<name>A0A5C6TNQ2_9BURK</name>